<dbReference type="Pfam" id="PF00034">
    <property type="entry name" value="Cytochrom_C"/>
    <property type="match status" value="1"/>
</dbReference>
<dbReference type="GO" id="GO:0020037">
    <property type="term" value="F:heme binding"/>
    <property type="evidence" value="ECO:0007669"/>
    <property type="project" value="InterPro"/>
</dbReference>
<keyword evidence="3" id="KW-0408">Iron</keyword>
<keyword evidence="1" id="KW-0349">Heme</keyword>
<dbReference type="InterPro" id="IPR013427">
    <property type="entry name" value="Haem-bd_dom_put"/>
</dbReference>
<keyword evidence="2" id="KW-0479">Metal-binding</keyword>
<evidence type="ECO:0000259" key="4">
    <source>
        <dbReference type="PROSITE" id="PS51007"/>
    </source>
</evidence>
<dbReference type="GO" id="GO:0009055">
    <property type="term" value="F:electron transfer activity"/>
    <property type="evidence" value="ECO:0007669"/>
    <property type="project" value="InterPro"/>
</dbReference>
<feature type="domain" description="Cytochrome c" evidence="4">
    <location>
        <begin position="246"/>
        <end position="381"/>
    </location>
</feature>
<evidence type="ECO:0000313" key="5">
    <source>
        <dbReference type="EMBL" id="VAX38447.1"/>
    </source>
</evidence>
<dbReference type="AlphaFoldDB" id="A0A3B1E631"/>
<evidence type="ECO:0000256" key="3">
    <source>
        <dbReference type="ARBA" id="ARBA00023004"/>
    </source>
</evidence>
<sequence>MFFVSSTNAEDSKMFSFNVPDLKEGKIQIDEKGRYHLFVQNVAVERLSDSQFAAMRQYDEALQKKTDKKSKQKSRALVVAIARSGSAKSLLYLHEQFETYSERRNNVAEGLSYYAREKKLRDSDWRLLVRSLNVVEGKQAEEVIDALLRFRRRANKAQWIRQLIIIGLSLEEKGASKAVKLVEHWMGRKTVKPTESAKGDLGIWQKVFAKRYPDAPPAALPVDAKKSKWKYNRLHAILSKHQYDQIDLEQGKKIFTKASCIKCHRLGEEGEKIGPNLTTISRKMQRKEILKAILFPSHFIPEEYPTTTLETKGGKTYTGMMGASGPEVLLILGLDGKKVFIKKKDVKNIVPNKISAMPEKLLEELSQEEIIQLFGYIQSFTKQKTIGFHKQK</sequence>
<protein>
    <recommendedName>
        <fullName evidence="4">Cytochrome c domain-containing protein</fullName>
    </recommendedName>
</protein>
<dbReference type="InterPro" id="IPR036909">
    <property type="entry name" value="Cyt_c-like_dom_sf"/>
</dbReference>
<evidence type="ECO:0000256" key="1">
    <source>
        <dbReference type="ARBA" id="ARBA00022617"/>
    </source>
</evidence>
<dbReference type="PROSITE" id="PS51007">
    <property type="entry name" value="CYTC"/>
    <property type="match status" value="1"/>
</dbReference>
<reference evidence="5" key="1">
    <citation type="submission" date="2018-06" db="EMBL/GenBank/DDBJ databases">
        <authorList>
            <person name="Zhirakovskaya E."/>
        </authorList>
    </citation>
    <scope>NUCLEOTIDE SEQUENCE</scope>
</reference>
<dbReference type="GO" id="GO:0046872">
    <property type="term" value="F:metal ion binding"/>
    <property type="evidence" value="ECO:0007669"/>
    <property type="project" value="UniProtKB-KW"/>
</dbReference>
<accession>A0A3B1E631</accession>
<dbReference type="SUPFAM" id="SSF46626">
    <property type="entry name" value="Cytochrome c"/>
    <property type="match status" value="1"/>
</dbReference>
<name>A0A3B1E631_9ZZZZ</name>
<dbReference type="InterPro" id="IPR009056">
    <property type="entry name" value="Cyt_c-like_dom"/>
</dbReference>
<dbReference type="PANTHER" id="PTHR33546">
    <property type="entry name" value="LARGE, MULTIFUNCTIONAL SECRETED PROTEIN-RELATED"/>
    <property type="match status" value="1"/>
</dbReference>
<proteinExistence type="predicted"/>
<gene>
    <name evidence="5" type="ORF">MNBD_PLANCTO02-1366</name>
</gene>
<dbReference type="PANTHER" id="PTHR33546:SF1">
    <property type="entry name" value="LARGE, MULTIFUNCTIONAL SECRETED PROTEIN"/>
    <property type="match status" value="1"/>
</dbReference>
<dbReference type="Gene3D" id="1.10.760.10">
    <property type="entry name" value="Cytochrome c-like domain"/>
    <property type="match status" value="1"/>
</dbReference>
<dbReference type="NCBIfam" id="TIGR02603">
    <property type="entry name" value="CxxCH_TIGR02603"/>
    <property type="match status" value="1"/>
</dbReference>
<dbReference type="EMBL" id="UOGL01000205">
    <property type="protein sequence ID" value="VAX38447.1"/>
    <property type="molecule type" value="Genomic_DNA"/>
</dbReference>
<evidence type="ECO:0000256" key="2">
    <source>
        <dbReference type="ARBA" id="ARBA00022723"/>
    </source>
</evidence>
<organism evidence="5">
    <name type="scientific">hydrothermal vent metagenome</name>
    <dbReference type="NCBI Taxonomy" id="652676"/>
    <lineage>
        <taxon>unclassified sequences</taxon>
        <taxon>metagenomes</taxon>
        <taxon>ecological metagenomes</taxon>
    </lineage>
</organism>